<comment type="caution">
    <text evidence="2">The sequence shown here is derived from an EMBL/GenBank/DDBJ whole genome shotgun (WGS) entry which is preliminary data.</text>
</comment>
<dbReference type="AlphaFoldDB" id="A0A8J8B5K9"/>
<dbReference type="OrthoDB" id="185689at2157"/>
<sequence length="401" mass="43418">MGELKIIGTAHVSQKSIDEVIAGVAEFEPDIIAVELDPPRYAALKQQDAGGEAPGVSDILKGGNFTQLLVQWLLGYVQRKIGMNVGIEPGAEMKEAIRLAEERGIRIALIDRDIRITLSRFWDGMTFREKFRMIYALAISATGVGGEEIDIDALTDQDVVTLALEEFRKFSPNGARALIDERDAYLAHNLIPLVRGDQKVLAVIGAGHLKGVTQYLSEPQTLPPLRDLTKQTKRLPWGKIIGVGVLALFISLFIIIACSGVGMDVLATAFLWWIAINGTLAALGTILARGHPISAGVAFSAAWLTSLNPLIAAGWFAAIVEAKIRKPAFSDFKAISKAESITEMSTIPLFRVVLVAALANLGSTLGTVLYFLFIFPLLGIDPTVLIGEGVANIWEIISSFW</sequence>
<dbReference type="InterPro" id="IPR046345">
    <property type="entry name" value="TraB_PrgY-like"/>
</dbReference>
<feature type="transmembrane region" description="Helical" evidence="1">
    <location>
        <begin position="349"/>
        <end position="373"/>
    </location>
</feature>
<dbReference type="NCBIfam" id="TIGR00261">
    <property type="entry name" value="traB"/>
    <property type="match status" value="1"/>
</dbReference>
<dbReference type="InterPro" id="IPR002816">
    <property type="entry name" value="TraB/PrgY/GumN_fam"/>
</dbReference>
<evidence type="ECO:0000313" key="3">
    <source>
        <dbReference type="Proteomes" id="UP000730161"/>
    </source>
</evidence>
<dbReference type="CDD" id="cd14726">
    <property type="entry name" value="TraB_PrgY-like"/>
    <property type="match status" value="1"/>
</dbReference>
<dbReference type="Proteomes" id="UP000730161">
    <property type="component" value="Unassembled WGS sequence"/>
</dbReference>
<keyword evidence="3" id="KW-1185">Reference proteome</keyword>
<dbReference type="PANTHER" id="PTHR21530">
    <property type="entry name" value="PHEROMONE SHUTDOWN PROTEIN"/>
    <property type="match status" value="1"/>
</dbReference>
<proteinExistence type="predicted"/>
<keyword evidence="1" id="KW-0472">Membrane</keyword>
<evidence type="ECO:0000313" key="2">
    <source>
        <dbReference type="EMBL" id="MBR1369174.1"/>
    </source>
</evidence>
<protein>
    <submittedName>
        <fullName evidence="2">Conjugal transfer protein TraB</fullName>
    </submittedName>
</protein>
<dbReference type="Pfam" id="PF01963">
    <property type="entry name" value="TraB_PrgY_gumN"/>
    <property type="match status" value="1"/>
</dbReference>
<keyword evidence="1" id="KW-0812">Transmembrane</keyword>
<accession>A0A8J8B5K9</accession>
<reference evidence="2" key="1">
    <citation type="submission" date="2014-12" db="EMBL/GenBank/DDBJ databases">
        <authorList>
            <person name="Huang H.-H."/>
            <person name="Chen S.-C."/>
            <person name="Lai M.-C."/>
        </authorList>
    </citation>
    <scope>NUCLEOTIDE SEQUENCE</scope>
    <source>
        <strain evidence="2">K1F9705b</strain>
    </source>
</reference>
<feature type="transmembrane region" description="Helical" evidence="1">
    <location>
        <begin position="269"/>
        <end position="288"/>
    </location>
</feature>
<keyword evidence="1" id="KW-1133">Transmembrane helix</keyword>
<feature type="transmembrane region" description="Helical" evidence="1">
    <location>
        <begin position="240"/>
        <end position="263"/>
    </location>
</feature>
<name>A0A8J8B5K9_9EURY</name>
<dbReference type="InterPro" id="IPR005230">
    <property type="entry name" value="TraB_bac"/>
</dbReference>
<organism evidence="2 3">
    <name type="scientific">Methanocalculus chunghsingensis</name>
    <dbReference type="NCBI Taxonomy" id="156457"/>
    <lineage>
        <taxon>Archaea</taxon>
        <taxon>Methanobacteriati</taxon>
        <taxon>Methanobacteriota</taxon>
        <taxon>Stenosarchaea group</taxon>
        <taxon>Methanomicrobia</taxon>
        <taxon>Methanomicrobiales</taxon>
        <taxon>Methanocalculaceae</taxon>
        <taxon>Methanocalculus</taxon>
    </lineage>
</organism>
<evidence type="ECO:0000256" key="1">
    <source>
        <dbReference type="SAM" id="Phobius"/>
    </source>
</evidence>
<feature type="transmembrane region" description="Helical" evidence="1">
    <location>
        <begin position="295"/>
        <end position="320"/>
    </location>
</feature>
<dbReference type="EMBL" id="JWHL01000009">
    <property type="protein sequence ID" value="MBR1369174.1"/>
    <property type="molecule type" value="Genomic_DNA"/>
</dbReference>
<dbReference type="PANTHER" id="PTHR21530:SF7">
    <property type="entry name" value="TRAB DOMAIN-CONTAINING PROTEIN"/>
    <property type="match status" value="1"/>
</dbReference>
<gene>
    <name evidence="2" type="ORF">RJ53_06575</name>
</gene>